<dbReference type="InterPro" id="IPR053171">
    <property type="entry name" value="Viral_Tip_Attach_Protein"/>
</dbReference>
<dbReference type="InterPro" id="IPR055385">
    <property type="entry name" value="GpJ_HDII-ins2"/>
</dbReference>
<keyword evidence="3" id="KW-1185">Reference proteome</keyword>
<protein>
    <submittedName>
        <fullName evidence="2">Phage tail protein</fullName>
    </submittedName>
</protein>
<proteinExistence type="predicted"/>
<dbReference type="Gene3D" id="2.60.40.10">
    <property type="entry name" value="Immunoglobulins"/>
    <property type="match status" value="3"/>
</dbReference>
<feature type="domain" description="Fibronectin type-III" evidence="1">
    <location>
        <begin position="1147"/>
        <end position="1219"/>
    </location>
</feature>
<name>A0ABS8HP17_9FIRM</name>
<accession>A0ABS8HP17</accession>
<evidence type="ECO:0000313" key="2">
    <source>
        <dbReference type="EMBL" id="MCC5464800.1"/>
    </source>
</evidence>
<dbReference type="InterPro" id="IPR036116">
    <property type="entry name" value="FN3_sf"/>
</dbReference>
<dbReference type="PANTHER" id="PTHR36251:SF2">
    <property type="entry name" value="GIFSY-2 PROPHAGE HOST SPECIFICITY PROTEIN J, PHAGE LAMBDA"/>
    <property type="match status" value="1"/>
</dbReference>
<feature type="domain" description="Fibronectin type-III" evidence="1">
    <location>
        <begin position="1233"/>
        <end position="1312"/>
    </location>
</feature>
<dbReference type="SUPFAM" id="SSF49265">
    <property type="entry name" value="Fibronectin type III"/>
    <property type="match status" value="2"/>
</dbReference>
<reference evidence="2" key="1">
    <citation type="submission" date="2021-11" db="EMBL/GenBank/DDBJ databases">
        <title>Description of a new species Pelosinus isolated from the bottom sediments of Lake Baikal.</title>
        <authorList>
            <person name="Zakharyuk A."/>
        </authorList>
    </citation>
    <scope>NUCLEOTIDE SEQUENCE</scope>
    <source>
        <strain evidence="2">Bkl1</strain>
    </source>
</reference>
<dbReference type="Proteomes" id="UP001165492">
    <property type="component" value="Unassembled WGS sequence"/>
</dbReference>
<dbReference type="CDD" id="cd00063">
    <property type="entry name" value="FN3"/>
    <property type="match status" value="1"/>
</dbReference>
<dbReference type="Pfam" id="PF24801">
    <property type="entry name" value="FNIII-A_GpJ"/>
    <property type="match status" value="2"/>
</dbReference>
<evidence type="ECO:0000259" key="1">
    <source>
        <dbReference type="SMART" id="SM00060"/>
    </source>
</evidence>
<sequence>MADITLTILRNPFNLSDREIKKIAYIPGKTIGEYIQPIMMGIDLDEMVLSRNGTIEDKGKIASILVESEDNLVICPLVGKGGGKNILRTIASIALMAYAGNVAGGLWNSGTATFWTGLAAGAISAIGGMLINHMFPQPTADMPAMDMATSTPTYSWGNLQSLSGQGNTLAVTYGTMRTAGQILSQHITNGDGDKQYLNILLCGGEGPADSITDIKINDNPIENYHDVSVDIRLGTNDQTAIPNFNDIYADQILSYELANDDTWSTHQTEGNGGEGLEITFELPGGLYHVNDNGDLENATVKLNAQYKQIGLSEWNDWLEAHIYKVSSSVKESIGSVQSLSVGQNPIAETWTLSSIGGNLFSVVGSVSGRKADAKVGVAYNNGLIGFTIIGNRLGFLGGFYNAKFTLVVKINELVVTAAKNSPVRKVYRIDNLPAGRYEVRAKCSYKSGTTTRDSTRMCWTQLSHISYDDFCRSGKMLVGIKALATDQLSGGIPTVTWLQSVSDINVYNPNTEKYEQKSARNPAWAAYDLLHRCKIIKNTKTEMVENVVFGISANRIDYQAFVDWAAFCTERKLEFEYIFDTASDLWSSLQKPESVGRGKVILKGTRYSCVCDRPTQPVQLFTMGNMVQDKFQEDFLGMKDRANAVEISFINKDKGYQKDTLTIYGDDWDNNQIIQNSTQITLYGCTSYQQAYREGKYRLRLNKYLQRTISFDADIDAIACQVGDVILVQHDIPQWGYGGRVLAATEDTIQFDRSVTMEPGKQYSVMVRFADDTLVERQILGVVAETDTVTISTPFSSIPQKWDVFSFGETHKVTKPFRVLNISRSQEFKRSITALEYVEGVYTEADTIPVIDYSDLDDNVPEVGNLNLRQLTYRQKDGTIVSEIDCSWVVPKKYIKNSIVWYSMDEGQSWLLWGNTTNNLAVITGVKSQETYLVKVCTLNNSGVISPGVISKEIYITGKDQPPSNIDSIVAEVNPSDSTKLILRWSAVTDIDLKGYQISEGNRVVTPTPINDNQYIFTATSSRQYNFSVVAIDNSGNPSIIPAKISINIIIEPAQVAGFVAIIQDTDRSRLIFSWDANQEKDLAYYEIRVGDDWPTAALITTQLKATTYAHTLSAEGSQNFMIKAISIAGYESLQAVEKRLQITLRPDAPTNLQGYQDISDRSKLILSWTAPAGHDIAGYIITCGSQTYFTKETTYVYTIPQSDTYDFTFKSRTVAGYESNAANIAVTVMIEPGDVTGFAISQDMSDHSLLRLKWDNALYADLAFFEVREGVSWDDGMLVATGVTGLEYNVRINQEREYSYWIKAVSRAGKYSQYPANSKEIYDLNPAPVTNIIVSQDINDRSLVSVEWTGISELDFAYYDVRYGWTWGEAIKLTQTKETKYQFRPTDGGNVKILIKAISTAGFYSDEASGSLYALMEPQNVENFIVQQNGEYVELYWDRAVEHDVVGFEIREGWTFEYGQLIATNVTGNNYKYKVDFDGIYHYWIKAINRSNRYSLSAVDQQLAVVDLPPKNVIQSFDEIVMQSGSYINTEFGVSDINWQTIGGRWSDYSTTKFEEVGGRQVLRLKKDVNGNYPTSGTYMCEQIDVGRIITANIAIKFLSTVKFLGDTSAVLQMRTSKDNSEWSVWKDFLPAKFVFRYIELRVILTTSNPTKTPEVNRFDVMVDLPDIEKAGTIDVPIGGIRITYNTDFFIVPIVTPYAIGEAVHAETTNRDKTGFTARILNLSNQDVGGTMDWRARGY</sequence>
<dbReference type="InterPro" id="IPR003961">
    <property type="entry name" value="FN3_dom"/>
</dbReference>
<feature type="domain" description="Fibronectin type-III" evidence="1">
    <location>
        <begin position="963"/>
        <end position="1039"/>
    </location>
</feature>
<dbReference type="NCBIfam" id="NF040662">
    <property type="entry name" value="attach_TipJ_rel"/>
    <property type="match status" value="1"/>
</dbReference>
<feature type="domain" description="Fibronectin type-III" evidence="1">
    <location>
        <begin position="868"/>
        <end position="946"/>
    </location>
</feature>
<gene>
    <name evidence="2" type="ORF">LMF89_05375</name>
</gene>
<dbReference type="InterPro" id="IPR032876">
    <property type="entry name" value="J_dom"/>
</dbReference>
<dbReference type="Pfam" id="PF13550">
    <property type="entry name" value="Phage-tail_3"/>
    <property type="match status" value="1"/>
</dbReference>
<feature type="domain" description="Fibronectin type-III" evidence="1">
    <location>
        <begin position="1419"/>
        <end position="1496"/>
    </location>
</feature>
<dbReference type="SMART" id="SM00060">
    <property type="entry name" value="FN3"/>
    <property type="match status" value="6"/>
</dbReference>
<comment type="caution">
    <text evidence="2">The sequence shown here is derived from an EMBL/GenBank/DDBJ whole genome shotgun (WGS) entry which is preliminary data.</text>
</comment>
<organism evidence="2 3">
    <name type="scientific">Pelosinus baikalensis</name>
    <dbReference type="NCBI Taxonomy" id="2892015"/>
    <lineage>
        <taxon>Bacteria</taxon>
        <taxon>Bacillati</taxon>
        <taxon>Bacillota</taxon>
        <taxon>Negativicutes</taxon>
        <taxon>Selenomonadales</taxon>
        <taxon>Sporomusaceae</taxon>
        <taxon>Pelosinus</taxon>
    </lineage>
</organism>
<evidence type="ECO:0000313" key="3">
    <source>
        <dbReference type="Proteomes" id="UP001165492"/>
    </source>
</evidence>
<dbReference type="EMBL" id="JAJHJB010000005">
    <property type="protein sequence ID" value="MCC5464800.1"/>
    <property type="molecule type" value="Genomic_DNA"/>
</dbReference>
<dbReference type="PANTHER" id="PTHR36251">
    <property type="entry name" value="FELS-1 PROPHAGE HOST SPECIFICITY PROTEIN-RELATED"/>
    <property type="match status" value="1"/>
</dbReference>
<feature type="domain" description="Fibronectin type-III" evidence="1">
    <location>
        <begin position="1053"/>
        <end position="1120"/>
    </location>
</feature>
<dbReference type="InterPro" id="IPR013783">
    <property type="entry name" value="Ig-like_fold"/>
</dbReference>
<dbReference type="RefSeq" id="WP_229534216.1">
    <property type="nucleotide sequence ID" value="NZ_JAJHJB010000005.1"/>
</dbReference>